<protein>
    <submittedName>
        <fullName evidence="3">Efflux transporter outer membrane subunit</fullName>
    </submittedName>
</protein>
<organism evidence="3">
    <name type="scientific">Tunturiibacter psychrotolerans</name>
    <dbReference type="NCBI Taxonomy" id="3069686"/>
    <lineage>
        <taxon>Bacteria</taxon>
        <taxon>Pseudomonadati</taxon>
        <taxon>Acidobacteriota</taxon>
        <taxon>Terriglobia</taxon>
        <taxon>Terriglobales</taxon>
        <taxon>Acidobacteriaceae</taxon>
        <taxon>Tunturiibacter</taxon>
    </lineage>
</organism>
<keyword evidence="2" id="KW-0812">Transmembrane</keyword>
<dbReference type="SUPFAM" id="SSF56954">
    <property type="entry name" value="Outer membrane efflux proteins (OEP)"/>
    <property type="match status" value="1"/>
</dbReference>
<gene>
    <name evidence="3" type="ORF">RBB77_01250</name>
</gene>
<dbReference type="Gene3D" id="2.20.200.10">
    <property type="entry name" value="Outer membrane efflux proteins (OEP)"/>
    <property type="match status" value="1"/>
</dbReference>
<dbReference type="PANTHER" id="PTHR30203:SF30">
    <property type="entry name" value="OUTER MEMBRANE PROTEIN-RELATED"/>
    <property type="match status" value="1"/>
</dbReference>
<dbReference type="KEGG" id="tpsc:RBB77_01250"/>
<dbReference type="GO" id="GO:0005886">
    <property type="term" value="C:plasma membrane"/>
    <property type="evidence" value="ECO:0007669"/>
    <property type="project" value="UniProtKB-SubCell"/>
</dbReference>
<evidence type="ECO:0000256" key="2">
    <source>
        <dbReference type="RuleBase" id="RU362097"/>
    </source>
</evidence>
<dbReference type="GO" id="GO:0015562">
    <property type="term" value="F:efflux transmembrane transporter activity"/>
    <property type="evidence" value="ECO:0007669"/>
    <property type="project" value="InterPro"/>
</dbReference>
<dbReference type="RefSeq" id="WP_353064373.1">
    <property type="nucleotide sequence ID" value="NZ_CP132942.1"/>
</dbReference>
<comment type="subcellular location">
    <subcellularLocation>
        <location evidence="2">Cell membrane</location>
        <topology evidence="2">Lipid-anchor</topology>
    </subcellularLocation>
</comment>
<name>A0AAU7ZRF6_9BACT</name>
<keyword evidence="2" id="KW-1134">Transmembrane beta strand</keyword>
<dbReference type="PANTHER" id="PTHR30203">
    <property type="entry name" value="OUTER MEMBRANE CATION EFFLUX PROTEIN"/>
    <property type="match status" value="1"/>
</dbReference>
<keyword evidence="2" id="KW-0564">Palmitate</keyword>
<reference evidence="3" key="1">
    <citation type="submission" date="2023-08" db="EMBL/GenBank/DDBJ databases">
        <authorList>
            <person name="Messyasz A."/>
            <person name="Mannisto M.K."/>
            <person name="Kerkhof L.J."/>
            <person name="Haggblom M."/>
        </authorList>
    </citation>
    <scope>NUCLEOTIDE SEQUENCE</scope>
    <source>
        <strain evidence="3">X5P6</strain>
    </source>
</reference>
<dbReference type="AlphaFoldDB" id="A0AAU7ZRF6"/>
<dbReference type="InterPro" id="IPR010131">
    <property type="entry name" value="MdtP/NodT-like"/>
</dbReference>
<evidence type="ECO:0000313" key="3">
    <source>
        <dbReference type="EMBL" id="XCB33537.1"/>
    </source>
</evidence>
<sequence>MIGTRKFAAVLASALLLNGCKVGPNYKRPMVVTPDQYRGVAPDLPGQPTAQPFAEMQWETVFQDETLRALIREALINNYDMLIAASRILQAQAVVGITRANQLPNVSGSGGVDYQRNAFALNGPTVDSLGISLNYIVDFWGKYRRATEGARAQLLATTYGRDVVQTTLISNIAISYFALRQFDDQLDFSQRNVAADNDIVLINTVKYTGGDSAITDVYQADLLLQQAQAQVISAQQSIAQTENQISILLGRNPGPIARGMALVDQPHLATVPTGLPSALLERRPDVRQSEELLVAANANVGVAKAAYFPQISLTGQFGAASTALTSFLQGPATVWSLGGEVLQPLYAGGAITSAYKLAWAQRNESELTYKQTALNAFGDVANSLVGYNQARLFRMKIEEQTNTYQETARLANVRFSGGVTSFLEVLVTQQQFFTSELALAAAWNTEMQNYVQLYQALGGGWQP</sequence>
<keyword evidence="2" id="KW-0449">Lipoprotein</keyword>
<dbReference type="Gene3D" id="1.20.1600.10">
    <property type="entry name" value="Outer membrane efflux proteins (OEP)"/>
    <property type="match status" value="1"/>
</dbReference>
<dbReference type="EMBL" id="CP132942">
    <property type="protein sequence ID" value="XCB33537.1"/>
    <property type="molecule type" value="Genomic_DNA"/>
</dbReference>
<dbReference type="InterPro" id="IPR003423">
    <property type="entry name" value="OMP_efflux"/>
</dbReference>
<dbReference type="Pfam" id="PF02321">
    <property type="entry name" value="OEP"/>
    <property type="match status" value="2"/>
</dbReference>
<reference evidence="3" key="2">
    <citation type="journal article" date="2024" name="Environ. Microbiol.">
        <title>Genome analysis and description of Tunturibacter gen. nov. expands the diversity of Terriglobia in tundra soils.</title>
        <authorList>
            <person name="Messyasz A."/>
            <person name="Mannisto M.K."/>
            <person name="Kerkhof L.J."/>
            <person name="Haggblom M.M."/>
        </authorList>
    </citation>
    <scope>NUCLEOTIDE SEQUENCE</scope>
    <source>
        <strain evidence="3">X5P6</strain>
    </source>
</reference>
<proteinExistence type="inferred from homology"/>
<accession>A0AAU7ZRF6</accession>
<dbReference type="NCBIfam" id="TIGR01845">
    <property type="entry name" value="outer_NodT"/>
    <property type="match status" value="1"/>
</dbReference>
<comment type="similarity">
    <text evidence="1 2">Belongs to the outer membrane factor (OMF) (TC 1.B.17) family.</text>
</comment>
<evidence type="ECO:0000256" key="1">
    <source>
        <dbReference type="ARBA" id="ARBA00007613"/>
    </source>
</evidence>
<keyword evidence="2" id="KW-0472">Membrane</keyword>